<dbReference type="Proteomes" id="UP000004162">
    <property type="component" value="Unassembled WGS sequence"/>
</dbReference>
<evidence type="ECO:0000313" key="2">
    <source>
        <dbReference type="Proteomes" id="UP000004162"/>
    </source>
</evidence>
<dbReference type="RefSeq" id="WP_006366373.1">
    <property type="nucleotide sequence ID" value="NZ_AASE01000009.1"/>
</dbReference>
<accession>Q0YRP2</accession>
<dbReference type="EMBL" id="AASE01000009">
    <property type="protein sequence ID" value="EAT58971.1"/>
    <property type="molecule type" value="Genomic_DNA"/>
</dbReference>
<sequence>MERASLLQRLHAIQQPALLDGGYWRLGHTLFIVTAKGLITVDCRVYDPILGPIEYSEKHCTLIAGIATECDTLQDNSDLDPDEKLFLFNNGKPAVQYWAFQPKDDAALDEYSFSSEKSDIECAFINHYLGDVIEAWESMDDKSLARWAGKIEKHGRRDR</sequence>
<organism evidence="1 2">
    <name type="scientific">Chlorobium ferrooxidans DSM 13031</name>
    <dbReference type="NCBI Taxonomy" id="377431"/>
    <lineage>
        <taxon>Bacteria</taxon>
        <taxon>Pseudomonadati</taxon>
        <taxon>Chlorobiota</taxon>
        <taxon>Chlorobiia</taxon>
        <taxon>Chlorobiales</taxon>
        <taxon>Chlorobiaceae</taxon>
        <taxon>Chlorobium/Pelodictyon group</taxon>
        <taxon>Chlorobium</taxon>
    </lineage>
</organism>
<name>Q0YRP2_9CHLB</name>
<protein>
    <submittedName>
        <fullName evidence="1">Uncharacterized protein</fullName>
    </submittedName>
</protein>
<reference evidence="1 2" key="1">
    <citation type="submission" date="2006-07" db="EMBL/GenBank/DDBJ databases">
        <title>Annotation of the draft genome assembly of Chlorobium ferroxidans DSM 13031.</title>
        <authorList>
            <consortium name="US DOE Joint Genome Institute (JGI-ORNL)"/>
            <person name="Larimer F."/>
            <person name="Land M."/>
            <person name="Hauser L."/>
        </authorList>
    </citation>
    <scope>NUCLEOTIDE SEQUENCE [LARGE SCALE GENOMIC DNA]</scope>
    <source>
        <strain evidence="1 2">DSM 13031</strain>
    </source>
</reference>
<dbReference type="OrthoDB" id="594896at2"/>
<evidence type="ECO:0000313" key="1">
    <source>
        <dbReference type="EMBL" id="EAT58971.1"/>
    </source>
</evidence>
<dbReference type="AlphaFoldDB" id="Q0YRP2"/>
<proteinExistence type="predicted"/>
<gene>
    <name evidence="1" type="ORF">CferDRAFT_0945</name>
</gene>
<comment type="caution">
    <text evidence="1">The sequence shown here is derived from an EMBL/GenBank/DDBJ whole genome shotgun (WGS) entry which is preliminary data.</text>
</comment>
<reference evidence="1 2" key="2">
    <citation type="submission" date="2006-07" db="EMBL/GenBank/DDBJ databases">
        <title>Sequencing of the draft genome and assembly of Chlorobium ferroxidans DSM 13031.</title>
        <authorList>
            <consortium name="US DOE Joint Genome Institute (JGI-PGF)"/>
            <person name="Copeland A."/>
            <person name="Lucas S."/>
            <person name="Lapidus A."/>
            <person name="Barry K."/>
            <person name="Glavina del Rio T."/>
            <person name="Dalin E."/>
            <person name="Tice H."/>
            <person name="Bruce D."/>
            <person name="Pitluck S."/>
            <person name="Richardson P."/>
        </authorList>
    </citation>
    <scope>NUCLEOTIDE SEQUENCE [LARGE SCALE GENOMIC DNA]</scope>
    <source>
        <strain evidence="1 2">DSM 13031</strain>
    </source>
</reference>
<keyword evidence="2" id="KW-1185">Reference proteome</keyword>